<reference evidence="5" key="1">
    <citation type="submission" date="2021-04" db="EMBL/GenBank/DDBJ databases">
        <authorList>
            <person name="Rodrigo-Torres L."/>
            <person name="Arahal R. D."/>
            <person name="Lucena T."/>
        </authorList>
    </citation>
    <scope>NUCLEOTIDE SEQUENCE</scope>
    <source>
        <strain evidence="5">AS29M-1</strain>
    </source>
</reference>
<dbReference type="NCBIfam" id="TIGR04183">
    <property type="entry name" value="Por_Secre_tail"/>
    <property type="match status" value="1"/>
</dbReference>
<evidence type="ECO:0000256" key="1">
    <source>
        <dbReference type="ARBA" id="ARBA00022614"/>
    </source>
</evidence>
<dbReference type="GO" id="GO:0035591">
    <property type="term" value="F:signaling adaptor activity"/>
    <property type="evidence" value="ECO:0007669"/>
    <property type="project" value="TreeGrafter"/>
</dbReference>
<dbReference type="KEGG" id="ptan:CRYO30217_01794"/>
<dbReference type="AlphaFoldDB" id="A0A916NH42"/>
<evidence type="ECO:0000259" key="4">
    <source>
        <dbReference type="Pfam" id="PF18962"/>
    </source>
</evidence>
<dbReference type="Proteomes" id="UP000683507">
    <property type="component" value="Chromosome"/>
</dbReference>
<protein>
    <recommendedName>
        <fullName evidence="4">Secretion system C-terminal sorting domain-containing protein</fullName>
    </recommendedName>
</protein>
<dbReference type="PROSITE" id="PS51450">
    <property type="entry name" value="LRR"/>
    <property type="match status" value="1"/>
</dbReference>
<organism evidence="5 6">
    <name type="scientific">Parvicella tangerina</name>
    <dbReference type="NCBI Taxonomy" id="2829795"/>
    <lineage>
        <taxon>Bacteria</taxon>
        <taxon>Pseudomonadati</taxon>
        <taxon>Bacteroidota</taxon>
        <taxon>Flavobacteriia</taxon>
        <taxon>Flavobacteriales</taxon>
        <taxon>Parvicellaceae</taxon>
        <taxon>Parvicella</taxon>
    </lineage>
</organism>
<keyword evidence="6" id="KW-1185">Reference proteome</keyword>
<name>A0A916NH42_9FLAO</name>
<dbReference type="InterPro" id="IPR001611">
    <property type="entry name" value="Leu-rich_rpt"/>
</dbReference>
<dbReference type="InterPro" id="IPR052574">
    <property type="entry name" value="CDIRP"/>
</dbReference>
<dbReference type="PANTHER" id="PTHR47566">
    <property type="match status" value="1"/>
</dbReference>
<dbReference type="RefSeq" id="WP_258541982.1">
    <property type="nucleotide sequence ID" value="NZ_OU015584.1"/>
</dbReference>
<dbReference type="Gene3D" id="3.80.10.10">
    <property type="entry name" value="Ribonuclease Inhibitor"/>
    <property type="match status" value="1"/>
</dbReference>
<dbReference type="PANTHER" id="PTHR47566:SF1">
    <property type="entry name" value="PROTEIN NUD1"/>
    <property type="match status" value="1"/>
</dbReference>
<keyword evidence="2" id="KW-0732">Signal</keyword>
<dbReference type="InterPro" id="IPR026444">
    <property type="entry name" value="Secre_tail"/>
</dbReference>
<accession>A0A916NH42</accession>
<evidence type="ECO:0000256" key="2">
    <source>
        <dbReference type="ARBA" id="ARBA00022729"/>
    </source>
</evidence>
<keyword evidence="1" id="KW-0433">Leucine-rich repeat</keyword>
<dbReference type="EMBL" id="OU015584">
    <property type="protein sequence ID" value="CAG5082049.1"/>
    <property type="molecule type" value="Genomic_DNA"/>
</dbReference>
<proteinExistence type="predicted"/>
<dbReference type="SUPFAM" id="SSF52058">
    <property type="entry name" value="L domain-like"/>
    <property type="match status" value="1"/>
</dbReference>
<sequence length="398" mass="43897">MEKLILTTLILLGWSVRINAQVTYIPDPNFEQALINYGLDNGTIDGQVATVSIDTVTILNVNNYGIADMTGVEDFVSLRKLWSVNNSFTGIDVSNLVNLEWLSLGNGNLSSLDVSNNPNLEVLECAISNLSALDLSANTSLKILQCFSNNISYLDLSNCPDIQQIKCNLNDLDSISFNQNIMLSELYCGDNNLTQINLSQTPNLMILDLSGNLLSTIDVSYCQNLETFSITGTNLTELDLSQNPNLVMVNCSYSDLVCLNVKNGNNSSITSFSAENNSNLACIEVNDVNWATNNWTIDATASFNTYCNNSCSLGVHSVKMFNVDVFPNPTQNYLNLQLDRLAERVEISILNYLGQTLESSVYSNTSELTLSMPLNAGVYFLKIALNEDEMQLIRVLKE</sequence>
<dbReference type="InterPro" id="IPR032675">
    <property type="entry name" value="LRR_dom_sf"/>
</dbReference>
<keyword evidence="3" id="KW-0677">Repeat</keyword>
<feature type="domain" description="Secretion system C-terminal sorting" evidence="4">
    <location>
        <begin position="325"/>
        <end position="388"/>
    </location>
</feature>
<evidence type="ECO:0000256" key="3">
    <source>
        <dbReference type="ARBA" id="ARBA00022737"/>
    </source>
</evidence>
<evidence type="ECO:0000313" key="5">
    <source>
        <dbReference type="EMBL" id="CAG5082049.1"/>
    </source>
</evidence>
<gene>
    <name evidence="5" type="ORF">CRYO30217_01794</name>
</gene>
<dbReference type="Pfam" id="PF18962">
    <property type="entry name" value="Por_Secre_tail"/>
    <property type="match status" value="1"/>
</dbReference>
<evidence type="ECO:0000313" key="6">
    <source>
        <dbReference type="Proteomes" id="UP000683507"/>
    </source>
</evidence>